<dbReference type="GO" id="GO:0005634">
    <property type="term" value="C:nucleus"/>
    <property type="evidence" value="ECO:0007669"/>
    <property type="project" value="TreeGrafter"/>
</dbReference>
<dbReference type="PROSITE" id="PS50922">
    <property type="entry name" value="TLC"/>
    <property type="match status" value="1"/>
</dbReference>
<feature type="transmembrane region" description="Helical" evidence="16">
    <location>
        <begin position="70"/>
        <end position="90"/>
    </location>
</feature>
<gene>
    <name evidence="20" type="ORF">DL89DRAFT_290769</name>
</gene>
<dbReference type="FunFam" id="3.10.110.10:FF:000050">
    <property type="entry name" value="eIF-2-alpha kinase GCN2"/>
    <property type="match status" value="1"/>
</dbReference>
<evidence type="ECO:0000259" key="19">
    <source>
        <dbReference type="PROSITE" id="PS50922"/>
    </source>
</evidence>
<dbReference type="GO" id="GO:0016020">
    <property type="term" value="C:membrane"/>
    <property type="evidence" value="ECO:0007669"/>
    <property type="project" value="UniProtKB-SubCell"/>
</dbReference>
<accession>A0A1Y1WHI9</accession>
<feature type="compositionally biased region" description="Acidic residues" evidence="15">
    <location>
        <begin position="974"/>
        <end position="983"/>
    </location>
</feature>
<evidence type="ECO:0000256" key="5">
    <source>
        <dbReference type="ARBA" id="ARBA00022692"/>
    </source>
</evidence>
<dbReference type="InterPro" id="IPR050339">
    <property type="entry name" value="CC_SR_Kinase"/>
</dbReference>
<keyword evidence="4" id="KW-0808">Transferase</keyword>
<evidence type="ECO:0000256" key="12">
    <source>
        <dbReference type="ARBA" id="ARBA00048679"/>
    </source>
</evidence>
<feature type="transmembrane region" description="Helical" evidence="16">
    <location>
        <begin position="228"/>
        <end position="250"/>
    </location>
</feature>
<feature type="transmembrane region" description="Helical" evidence="16">
    <location>
        <begin position="110"/>
        <end position="130"/>
    </location>
</feature>
<dbReference type="Gene3D" id="3.30.930.10">
    <property type="entry name" value="Bira Bifunctional Protein, Domain 2"/>
    <property type="match status" value="1"/>
</dbReference>
<evidence type="ECO:0000256" key="3">
    <source>
        <dbReference type="ARBA" id="ARBA00022527"/>
    </source>
</evidence>
<feature type="transmembrane region" description="Helical" evidence="16">
    <location>
        <begin position="29"/>
        <end position="49"/>
    </location>
</feature>
<dbReference type="SUPFAM" id="SSF56112">
    <property type="entry name" value="Protein kinase-like (PK-like)"/>
    <property type="match status" value="2"/>
</dbReference>
<dbReference type="InterPro" id="IPR006575">
    <property type="entry name" value="RWD_dom"/>
</dbReference>
<comment type="catalytic activity">
    <reaction evidence="11">
        <text>L-threonyl-[protein] + ATP = O-phospho-L-threonyl-[protein] + ADP + H(+)</text>
        <dbReference type="Rhea" id="RHEA:46608"/>
        <dbReference type="Rhea" id="RHEA-COMP:11060"/>
        <dbReference type="Rhea" id="RHEA-COMP:11605"/>
        <dbReference type="ChEBI" id="CHEBI:15378"/>
        <dbReference type="ChEBI" id="CHEBI:30013"/>
        <dbReference type="ChEBI" id="CHEBI:30616"/>
        <dbReference type="ChEBI" id="CHEBI:61977"/>
        <dbReference type="ChEBI" id="CHEBI:456216"/>
        <dbReference type="EC" id="2.7.11.1"/>
    </reaction>
</comment>
<evidence type="ECO:0000259" key="17">
    <source>
        <dbReference type="PROSITE" id="PS50011"/>
    </source>
</evidence>
<dbReference type="Pfam" id="PF12745">
    <property type="entry name" value="HGTP_anticodon2"/>
    <property type="match status" value="1"/>
</dbReference>
<evidence type="ECO:0000313" key="20">
    <source>
        <dbReference type="EMBL" id="ORX72989.1"/>
    </source>
</evidence>
<keyword evidence="21" id="KW-1185">Reference proteome</keyword>
<dbReference type="GO" id="GO:0009893">
    <property type="term" value="P:positive regulation of metabolic process"/>
    <property type="evidence" value="ECO:0007669"/>
    <property type="project" value="UniProtKB-ARBA"/>
</dbReference>
<dbReference type="PROSITE" id="PS50011">
    <property type="entry name" value="PROTEIN_KINASE_DOM"/>
    <property type="match status" value="2"/>
</dbReference>
<protein>
    <recommendedName>
        <fullName evidence="2">non-specific serine/threonine protein kinase</fullName>
        <ecNumber evidence="2">2.7.11.1</ecNumber>
    </recommendedName>
</protein>
<dbReference type="STRING" id="61395.A0A1Y1WHI9"/>
<dbReference type="InterPro" id="IPR036621">
    <property type="entry name" value="Anticodon-bd_dom_sf"/>
</dbReference>
<dbReference type="CDD" id="cd23823">
    <property type="entry name" value="RWD_GCN2"/>
    <property type="match status" value="1"/>
</dbReference>
<proteinExistence type="predicted"/>
<dbReference type="GO" id="GO:0004694">
    <property type="term" value="F:eukaryotic translation initiation factor 2alpha kinase activity"/>
    <property type="evidence" value="ECO:0007669"/>
    <property type="project" value="UniProtKB-ARBA"/>
</dbReference>
<dbReference type="EMBL" id="MCFD01000002">
    <property type="protein sequence ID" value="ORX72989.1"/>
    <property type="molecule type" value="Genomic_DNA"/>
</dbReference>
<dbReference type="GeneID" id="63806774"/>
<dbReference type="Gene3D" id="3.30.200.20">
    <property type="entry name" value="Phosphorylase Kinase, domain 1"/>
    <property type="match status" value="1"/>
</dbReference>
<evidence type="ECO:0000256" key="6">
    <source>
        <dbReference type="ARBA" id="ARBA00022741"/>
    </source>
</evidence>
<feature type="compositionally biased region" description="Low complexity" evidence="15">
    <location>
        <begin position="984"/>
        <end position="997"/>
    </location>
</feature>
<dbReference type="SMART" id="SM00591">
    <property type="entry name" value="RWD"/>
    <property type="match status" value="1"/>
</dbReference>
<evidence type="ECO:0000256" key="2">
    <source>
        <dbReference type="ARBA" id="ARBA00012513"/>
    </source>
</evidence>
<feature type="domain" description="RWD" evidence="18">
    <location>
        <begin position="273"/>
        <end position="381"/>
    </location>
</feature>
<keyword evidence="5 13" id="KW-0812">Transmembrane</keyword>
<feature type="domain" description="TLC" evidence="19">
    <location>
        <begin position="65"/>
        <end position="263"/>
    </location>
</feature>
<keyword evidence="8 14" id="KW-0067">ATP-binding</keyword>
<reference evidence="20 21" key="1">
    <citation type="submission" date="2016-07" db="EMBL/GenBank/DDBJ databases">
        <title>Pervasive Adenine N6-methylation of Active Genes in Fungi.</title>
        <authorList>
            <consortium name="DOE Joint Genome Institute"/>
            <person name="Mondo S.J."/>
            <person name="Dannebaum R.O."/>
            <person name="Kuo R.C."/>
            <person name="Labutti K."/>
            <person name="Haridas S."/>
            <person name="Kuo A."/>
            <person name="Salamov A."/>
            <person name="Ahrendt S.R."/>
            <person name="Lipzen A."/>
            <person name="Sullivan W."/>
            <person name="Andreopoulos W.B."/>
            <person name="Clum A."/>
            <person name="Lindquist E."/>
            <person name="Daum C."/>
            <person name="Ramamoorthy G.K."/>
            <person name="Gryganskyi A."/>
            <person name="Culley D."/>
            <person name="Magnuson J.K."/>
            <person name="James T.Y."/>
            <person name="O'Malley M.A."/>
            <person name="Stajich J.E."/>
            <person name="Spatafora J.W."/>
            <person name="Visel A."/>
            <person name="Grigoriev I.V."/>
        </authorList>
    </citation>
    <scope>NUCLEOTIDE SEQUENCE [LARGE SCALE GENOMIC DNA]</scope>
    <source>
        <strain evidence="20 21">ATCC 12442</strain>
    </source>
</reference>
<dbReference type="InterPro" id="IPR006634">
    <property type="entry name" value="TLC-dom"/>
</dbReference>
<comment type="subcellular location">
    <subcellularLocation>
        <location evidence="1">Membrane</location>
        <topology evidence="1">Multi-pass membrane protein</topology>
    </subcellularLocation>
</comment>
<dbReference type="SUPFAM" id="SSF54495">
    <property type="entry name" value="UBC-like"/>
    <property type="match status" value="1"/>
</dbReference>
<name>A0A1Y1WHI9_9FUNG</name>
<feature type="binding site" evidence="14">
    <location>
        <position position="905"/>
    </location>
    <ligand>
        <name>ATP</name>
        <dbReference type="ChEBI" id="CHEBI:30616"/>
    </ligand>
</feature>
<feature type="region of interest" description="Disordered" evidence="15">
    <location>
        <begin position="1036"/>
        <end position="1075"/>
    </location>
</feature>
<dbReference type="Proteomes" id="UP000193922">
    <property type="component" value="Unassembled WGS sequence"/>
</dbReference>
<evidence type="ECO:0000256" key="1">
    <source>
        <dbReference type="ARBA" id="ARBA00004141"/>
    </source>
</evidence>
<dbReference type="InterPro" id="IPR017441">
    <property type="entry name" value="Protein_kinase_ATP_BS"/>
</dbReference>
<dbReference type="Gene3D" id="3.10.110.10">
    <property type="entry name" value="Ubiquitin Conjugating Enzyme"/>
    <property type="match status" value="1"/>
</dbReference>
<feature type="domain" description="Protein kinase" evidence="17">
    <location>
        <begin position="482"/>
        <end position="779"/>
    </location>
</feature>
<evidence type="ECO:0000256" key="7">
    <source>
        <dbReference type="ARBA" id="ARBA00022777"/>
    </source>
</evidence>
<feature type="region of interest" description="Disordered" evidence="15">
    <location>
        <begin position="940"/>
        <end position="1023"/>
    </location>
</feature>
<evidence type="ECO:0000256" key="10">
    <source>
        <dbReference type="ARBA" id="ARBA00023136"/>
    </source>
</evidence>
<comment type="caution">
    <text evidence="20">The sequence shown here is derived from an EMBL/GenBank/DDBJ whole genome shotgun (WGS) entry which is preliminary data.</text>
</comment>
<keyword evidence="3" id="KW-0723">Serine/threonine-protein kinase</keyword>
<dbReference type="InterPro" id="IPR000719">
    <property type="entry name" value="Prot_kinase_dom"/>
</dbReference>
<feature type="transmembrane region" description="Helical" evidence="16">
    <location>
        <begin position="188"/>
        <end position="208"/>
    </location>
</feature>
<dbReference type="InterPro" id="IPR016135">
    <property type="entry name" value="UBQ-conjugating_enzyme/RWD"/>
</dbReference>
<dbReference type="InterPro" id="IPR024435">
    <property type="entry name" value="HisRS-related_dom"/>
</dbReference>
<dbReference type="Gene3D" id="3.40.50.800">
    <property type="entry name" value="Anticodon-binding domain"/>
    <property type="match status" value="1"/>
</dbReference>
<dbReference type="GO" id="GO:0007165">
    <property type="term" value="P:signal transduction"/>
    <property type="evidence" value="ECO:0007669"/>
    <property type="project" value="UniProtKB-ARBA"/>
</dbReference>
<feature type="domain" description="Protein kinase" evidence="17">
    <location>
        <begin position="875"/>
        <end position="1283"/>
    </location>
</feature>
<dbReference type="InterPro" id="IPR011009">
    <property type="entry name" value="Kinase-like_dom_sf"/>
</dbReference>
<dbReference type="EC" id="2.7.11.1" evidence="2"/>
<dbReference type="OrthoDB" id="341578at2759"/>
<evidence type="ECO:0000256" key="11">
    <source>
        <dbReference type="ARBA" id="ARBA00047899"/>
    </source>
</evidence>
<keyword evidence="6 14" id="KW-0547">Nucleotide-binding</keyword>
<dbReference type="PANTHER" id="PTHR11042:SF136">
    <property type="entry name" value="EIF-2-ALPHA KINASE GCN2"/>
    <property type="match status" value="1"/>
</dbReference>
<dbReference type="SMART" id="SM00220">
    <property type="entry name" value="S_TKc"/>
    <property type="match status" value="1"/>
</dbReference>
<comment type="catalytic activity">
    <reaction evidence="12">
        <text>L-seryl-[protein] + ATP = O-phospho-L-seryl-[protein] + ADP + H(+)</text>
        <dbReference type="Rhea" id="RHEA:17989"/>
        <dbReference type="Rhea" id="RHEA-COMP:9863"/>
        <dbReference type="Rhea" id="RHEA-COMP:11604"/>
        <dbReference type="ChEBI" id="CHEBI:15378"/>
        <dbReference type="ChEBI" id="CHEBI:29999"/>
        <dbReference type="ChEBI" id="CHEBI:30616"/>
        <dbReference type="ChEBI" id="CHEBI:83421"/>
        <dbReference type="ChEBI" id="CHEBI:456216"/>
        <dbReference type="EC" id="2.7.11.1"/>
    </reaction>
</comment>
<keyword evidence="10 13" id="KW-0472">Membrane</keyword>
<evidence type="ECO:0000259" key="18">
    <source>
        <dbReference type="PROSITE" id="PS50908"/>
    </source>
</evidence>
<dbReference type="SMART" id="SM00724">
    <property type="entry name" value="TLC"/>
    <property type="match status" value="1"/>
</dbReference>
<feature type="compositionally biased region" description="Polar residues" evidence="15">
    <location>
        <begin position="961"/>
        <end position="972"/>
    </location>
</feature>
<evidence type="ECO:0000256" key="4">
    <source>
        <dbReference type="ARBA" id="ARBA00022679"/>
    </source>
</evidence>
<evidence type="ECO:0000256" key="13">
    <source>
        <dbReference type="PROSITE-ProRule" id="PRU00205"/>
    </source>
</evidence>
<feature type="compositionally biased region" description="Basic and acidic residues" evidence="15">
    <location>
        <begin position="399"/>
        <end position="416"/>
    </location>
</feature>
<evidence type="ECO:0000256" key="15">
    <source>
        <dbReference type="SAM" id="MobiDB-lite"/>
    </source>
</evidence>
<dbReference type="InterPro" id="IPR045864">
    <property type="entry name" value="aa-tRNA-synth_II/BPL/LPL"/>
</dbReference>
<dbReference type="PANTHER" id="PTHR11042">
    <property type="entry name" value="EUKARYOTIC TRANSLATION INITIATION FACTOR 2-ALPHA KINASE EIF2-ALPHA KINASE -RELATED"/>
    <property type="match status" value="1"/>
</dbReference>
<dbReference type="PROSITE" id="PS50908">
    <property type="entry name" value="RWD"/>
    <property type="match status" value="1"/>
</dbReference>
<sequence length="2019" mass="225571">MSAQAIDLDAREIGSALGQWAGIWGMGDYWHVMLASYIAVCLVKRGLHIMSQVFLPRIYGRLDDKTKRDWDIASIGLLHSLYDSSIILWYLVDGTLAKNRMDGYDKTFEFLLATMQGYYIWDLIVCLTNFSEYGFPYLIHGGLGVLGLLIVTSGQLQFYAIPYLLPELSSVFLNIRHLLKYSGMSGTLAYKVNFAVFTGAFIVIRLGYEAYQAYVLAVDVYHGQTGSAYRPFAVYFTVVGATLTFLNVMWLREILKAAYYTLGKPAKAAKTAKKTHVQEDDYKDVEAKTAWKVKQNAPEFILTVRPTDESLQAQVSVGMRIRLTKMYPQTLPQITLESPVGLSDTQVQEALLELKHEARKLHGTEMIYELAILLGDFLTSNNSAAQAAQPSFHAQMVEREEAGRQADMERRAEQHRRQLAADAEERQDLERRIRQELERKQQQVLTDQRREKQLSDIADAVHNVAGRWAEGIQLLTFKRRIFLDPEQPRNGRFQTVALEESSIVDPLCVVYDAYPTDLVGASIHLSDRFTVQCVVITSLHYATDQGLKQLIRVKTRIEDLAQIRHSNLVTIYGCHLEVLEEQSQHAGQRLWVLSDTLSSHDGSTLEDVLESCGSIALKQTRTYLRHILLALVSLHAAGFIHRGIMARNVLLSKQGRGKFIAKLFNTSYREELIEIHRLTPLSGNVSDNIGNDIRVAPEVMERPDMMGRKNDIWCVGVLALQMVLGLDVLRNVPIGQEPHVLEKHRTSMAVELYKVIALMLTPDHRQRPTAMEALNDGFFKLGLGESEPSVHRQALDSASRGLTFELQRTARGADAPSPVHSPQTAASPPFFVAQKNIQGETAAAQPVSRAPLPRASSAGLEHFVRPSASRYRTDFEEVEFLGKGGFGSVVKARNRIDGRYYAIKKIKLDARDTEGNKKIFREVTTLSRLHHQNDVVVEPGMPSMLAGLPEDSDESGVDSFASINVPSSDSVWSTDEDASDDDGSGSSTSSTSSSSSGNEDNGKGLLLASRSEGDMTSGGRSGGNVFSAIRFGTMGSGGAGEKDAGFTDSQQNTTTTRPTTNTGESSLEEEEDDDDSYLEDLMHSNAQRRQRRTGLEQQAQSGATASKAGRQTQILYIQMEYCENKTLLDLIREGIEEKECWRLFGQILEGLNHIHQSGVIHRDLKPVNAFLDGAGDIKIGDFGLATSNFAPIDQTSRLASLDKSVEETMTADIGTSTYVDMYSLGIIFFEMCYPMNTGMERATVIHNLRSSEMPLQHQIIRRLLSHSPRQRPSSAELLESDLLPPRVEDEYLRETIRTIANPSQPYFPKLMDSLFGHTPDKHIDATFDYRASDIPVDQLNSVFLDRIRELMTKVFRTHAAADLLDMWQKPAYYLDPRGNVVQLPFDQKVPFARYVARSRMTEIKRYSFDRVFRANPIGGQPLTGNAVSFDAVTNRSAHAVAAAEVVAVTCEVFHELPAFRTARLELQLNHMAVLDAILAFCGILHPAWAAPAGRAADDAEEGARHVQFVRNVCQAISSSAREKPQAVRQRIQMMCLATGVSLQAPALDRLQTFMAIRGDLNHVQREVLGRIGADTRAGQANAFNELRYVEAAVRHFGVRMPVAYVALFSHSYAYCKGGYCFQLATEPRRGKAPLVLATGGRYDGLLRRFGHLAGEYAKQPTEPAVPDTELSPFASRTGAKHSHAVWRQMYSKEDAPVAIGTNLSAGSAVLGTARDVVCLGVQIDLDLVVQEMARYQQNVLQNADAATFGLWTRKRCDVVVASFGTKPLLRERISLARELWANDLRTDFLFNDDPDMSMERLVDICRDQGMNWIVTLKKRSGTKRRPDHDRFVYKVKNILRRVESEVPRDRLVEWLHTDISEQLKQDLLTHGTRAMAKPERCLPEPSEPPTLTASEPPGRLDITIVSPHSSAKNLSRAKHKQRMMLLDRATASAGRIIAEVARTAPVLAIELGDEFLRRLMGEPSILTDHGLKRILELCSAHQRSHIIELRNHMERCRREGVAYVWLYSTKSETAVNYKL</sequence>
<evidence type="ECO:0000256" key="14">
    <source>
        <dbReference type="PROSITE-ProRule" id="PRU10141"/>
    </source>
</evidence>
<keyword evidence="7 20" id="KW-0418">Kinase</keyword>
<feature type="region of interest" description="Disordered" evidence="15">
    <location>
        <begin position="1087"/>
        <end position="1107"/>
    </location>
</feature>
<evidence type="ECO:0000313" key="21">
    <source>
        <dbReference type="Proteomes" id="UP000193922"/>
    </source>
</evidence>
<feature type="compositionally biased region" description="Acidic residues" evidence="15">
    <location>
        <begin position="1066"/>
        <end position="1075"/>
    </location>
</feature>
<dbReference type="GO" id="GO:0005737">
    <property type="term" value="C:cytoplasm"/>
    <property type="evidence" value="ECO:0007669"/>
    <property type="project" value="TreeGrafter"/>
</dbReference>
<evidence type="ECO:0000256" key="8">
    <source>
        <dbReference type="ARBA" id="ARBA00022840"/>
    </source>
</evidence>
<dbReference type="GO" id="GO:0005524">
    <property type="term" value="F:ATP binding"/>
    <property type="evidence" value="ECO:0007669"/>
    <property type="project" value="UniProtKB-UniRule"/>
</dbReference>
<dbReference type="Pfam" id="PF03798">
    <property type="entry name" value="TRAM_LAG1_CLN8"/>
    <property type="match status" value="1"/>
</dbReference>
<dbReference type="Gene3D" id="1.10.510.10">
    <property type="entry name" value="Transferase(Phosphotransferase) domain 1"/>
    <property type="match status" value="2"/>
</dbReference>
<feature type="region of interest" description="Disordered" evidence="15">
    <location>
        <begin position="1879"/>
        <end position="1898"/>
    </location>
</feature>
<evidence type="ECO:0000256" key="16">
    <source>
        <dbReference type="SAM" id="Phobius"/>
    </source>
</evidence>
<feature type="compositionally biased region" description="Low complexity" evidence="15">
    <location>
        <begin position="1052"/>
        <end position="1065"/>
    </location>
</feature>
<dbReference type="Pfam" id="PF00069">
    <property type="entry name" value="Pkinase"/>
    <property type="match status" value="3"/>
</dbReference>
<dbReference type="RefSeq" id="XP_040746329.1">
    <property type="nucleotide sequence ID" value="XM_040890126.1"/>
</dbReference>
<feature type="region of interest" description="Disordered" evidence="15">
    <location>
        <begin position="399"/>
        <end position="427"/>
    </location>
</feature>
<dbReference type="SUPFAM" id="SSF55681">
    <property type="entry name" value="Class II aaRS and biotin synthetases"/>
    <property type="match status" value="1"/>
</dbReference>
<feature type="compositionally biased region" description="Polar residues" evidence="15">
    <location>
        <begin position="1095"/>
        <end position="1107"/>
    </location>
</feature>
<dbReference type="Pfam" id="PF05773">
    <property type="entry name" value="RWD"/>
    <property type="match status" value="1"/>
</dbReference>
<dbReference type="PROSITE" id="PS00107">
    <property type="entry name" value="PROTEIN_KINASE_ATP"/>
    <property type="match status" value="1"/>
</dbReference>
<evidence type="ECO:0000256" key="9">
    <source>
        <dbReference type="ARBA" id="ARBA00022989"/>
    </source>
</evidence>
<keyword evidence="9 16" id="KW-1133">Transmembrane helix</keyword>
<organism evidence="20 21">
    <name type="scientific">Linderina pennispora</name>
    <dbReference type="NCBI Taxonomy" id="61395"/>
    <lineage>
        <taxon>Eukaryota</taxon>
        <taxon>Fungi</taxon>
        <taxon>Fungi incertae sedis</taxon>
        <taxon>Zoopagomycota</taxon>
        <taxon>Kickxellomycotina</taxon>
        <taxon>Kickxellomycetes</taxon>
        <taxon>Kickxellales</taxon>
        <taxon>Kickxellaceae</taxon>
        <taxon>Linderina</taxon>
    </lineage>
</organism>